<feature type="region of interest" description="Disordered" evidence="1">
    <location>
        <begin position="33"/>
        <end position="59"/>
    </location>
</feature>
<dbReference type="AlphaFoldDB" id="A0A8H3FU61"/>
<dbReference type="OrthoDB" id="5401786at2759"/>
<feature type="compositionally biased region" description="Polar residues" evidence="1">
    <location>
        <begin position="362"/>
        <end position="381"/>
    </location>
</feature>
<accession>A0A8H3FU61</accession>
<feature type="region of interest" description="Disordered" evidence="1">
    <location>
        <begin position="155"/>
        <end position="174"/>
    </location>
</feature>
<reference evidence="2" key="1">
    <citation type="submission" date="2021-03" db="EMBL/GenBank/DDBJ databases">
        <authorList>
            <person name="Tagirdzhanova G."/>
        </authorList>
    </citation>
    <scope>NUCLEOTIDE SEQUENCE</scope>
</reference>
<name>A0A8H3FU61_9LECA</name>
<keyword evidence="3" id="KW-1185">Reference proteome</keyword>
<feature type="region of interest" description="Disordered" evidence="1">
    <location>
        <begin position="283"/>
        <end position="382"/>
    </location>
</feature>
<dbReference type="Proteomes" id="UP000664169">
    <property type="component" value="Unassembled WGS sequence"/>
</dbReference>
<comment type="caution">
    <text evidence="2">The sequence shown here is derived from an EMBL/GenBank/DDBJ whole genome shotgun (WGS) entry which is preliminary data.</text>
</comment>
<evidence type="ECO:0000313" key="2">
    <source>
        <dbReference type="EMBL" id="CAF9930811.1"/>
    </source>
</evidence>
<proteinExistence type="predicted"/>
<organism evidence="2 3">
    <name type="scientific">Gomphillus americanus</name>
    <dbReference type="NCBI Taxonomy" id="1940652"/>
    <lineage>
        <taxon>Eukaryota</taxon>
        <taxon>Fungi</taxon>
        <taxon>Dikarya</taxon>
        <taxon>Ascomycota</taxon>
        <taxon>Pezizomycotina</taxon>
        <taxon>Lecanoromycetes</taxon>
        <taxon>OSLEUM clade</taxon>
        <taxon>Ostropomycetidae</taxon>
        <taxon>Ostropales</taxon>
        <taxon>Graphidaceae</taxon>
        <taxon>Gomphilloideae</taxon>
        <taxon>Gomphillus</taxon>
    </lineage>
</organism>
<feature type="compositionally biased region" description="Polar residues" evidence="1">
    <location>
        <begin position="345"/>
        <end position="354"/>
    </location>
</feature>
<protein>
    <submittedName>
        <fullName evidence="2">Uncharacterized protein</fullName>
    </submittedName>
</protein>
<feature type="region of interest" description="Disordered" evidence="1">
    <location>
        <begin position="406"/>
        <end position="439"/>
    </location>
</feature>
<evidence type="ECO:0000256" key="1">
    <source>
        <dbReference type="SAM" id="MobiDB-lite"/>
    </source>
</evidence>
<evidence type="ECO:0000313" key="3">
    <source>
        <dbReference type="Proteomes" id="UP000664169"/>
    </source>
</evidence>
<feature type="compositionally biased region" description="Low complexity" evidence="1">
    <location>
        <begin position="157"/>
        <end position="168"/>
    </location>
</feature>
<feature type="compositionally biased region" description="Basic residues" evidence="1">
    <location>
        <begin position="429"/>
        <end position="439"/>
    </location>
</feature>
<dbReference type="EMBL" id="CAJPDQ010000036">
    <property type="protein sequence ID" value="CAF9930811.1"/>
    <property type="molecule type" value="Genomic_DNA"/>
</dbReference>
<sequence length="454" mass="51033">MEVFIPGPPAIMSAINSLYRYQDDDILAASRKRFDDDPPAYPESGNTTVLPTPRTPPPDPFEEERLRKRAAIRSVPAAQFEQQVILETKRIEHEDGLDHFGRRLTLSHDRNLDSRWNARNNIHEIWSKMGIWAEEWTATDSMPLGYDVGRMWAHECSPPTSRSTSPETTHPKNLLSIPMDSGGWLYVKAYQKVNARDRQASKPVNQFLAQVDREKQWLTDELTWQPRQNNVDVDNLAHQEVKNRWIEDGIWSSDWENSDLPGEAWAHERYNKETVELIESHRKALEKGQPTTESRHDRSPETMVVAPAIAAGLPRKRKHGAEDGLSHSSTTTAPKRLRSHKVPSNPGNSLQAMENSDHSPHKNSNIQNGNRQKNGLGNNNCGAIPLRRSARLATKAEARAKADVGIQEKGGAAGLKKGQSQTSAAKALSSRKKQKRVAKKIPHVVGGEIELNYN</sequence>
<gene>
    <name evidence="2" type="ORF">GOMPHAMPRED_005745</name>
</gene>